<evidence type="ECO:0000313" key="5">
    <source>
        <dbReference type="Proteomes" id="UP000321638"/>
    </source>
</evidence>
<dbReference type="AlphaFoldDB" id="A0A5C8P821"/>
<dbReference type="OrthoDB" id="9780084at2"/>
<dbReference type="PANTHER" id="PTHR42760">
    <property type="entry name" value="SHORT-CHAIN DEHYDROGENASES/REDUCTASES FAMILY MEMBER"/>
    <property type="match status" value="1"/>
</dbReference>
<sequence>MAMSLQGKTAYVTGGSRGIGRGIALALAQAGADVAVADLDGDGAEAVAAEARTLGRRAVALRVDVTRSAEVEAMVRATVEAFGRLDITVNSAGVIGISPLETMAEAEWDRVLGVNAKGVFLCCKAALPELRRAGGGRIINVASIAGKRGSPNLAHYCASKFAVVGLTSALAKEVARDGITVNAICPGIVRTHMWDLLSQARRRGEETAEAAWQRSVQDLIPQGRPQTAEDMGALAVYLATAGNLTGQAISLDGGIT</sequence>
<dbReference type="EMBL" id="VDUZ01000077">
    <property type="protein sequence ID" value="TXL69598.1"/>
    <property type="molecule type" value="Genomic_DNA"/>
</dbReference>
<dbReference type="PROSITE" id="PS00061">
    <property type="entry name" value="ADH_SHORT"/>
    <property type="match status" value="1"/>
</dbReference>
<dbReference type="InterPro" id="IPR002347">
    <property type="entry name" value="SDR_fam"/>
</dbReference>
<dbReference type="SUPFAM" id="SSF51735">
    <property type="entry name" value="NAD(P)-binding Rossmann-fold domains"/>
    <property type="match status" value="1"/>
</dbReference>
<feature type="domain" description="Ketoreductase" evidence="3">
    <location>
        <begin position="8"/>
        <end position="187"/>
    </location>
</feature>
<dbReference type="PRINTS" id="PR00081">
    <property type="entry name" value="GDHRDH"/>
</dbReference>
<dbReference type="InterPro" id="IPR057326">
    <property type="entry name" value="KR_dom"/>
</dbReference>
<dbReference type="InterPro" id="IPR020904">
    <property type="entry name" value="Sc_DH/Rdtase_CS"/>
</dbReference>
<dbReference type="PRINTS" id="PR00080">
    <property type="entry name" value="SDRFAMILY"/>
</dbReference>
<dbReference type="NCBIfam" id="NF005559">
    <property type="entry name" value="PRK07231.1"/>
    <property type="match status" value="1"/>
</dbReference>
<reference evidence="4 5" key="1">
    <citation type="submission" date="2019-06" db="EMBL/GenBank/DDBJ databases">
        <title>New taxonomy in bacterial strain CC-CFT640, isolated from vineyard.</title>
        <authorList>
            <person name="Lin S.-Y."/>
            <person name="Tsai C.-F."/>
            <person name="Young C.-C."/>
        </authorList>
    </citation>
    <scope>NUCLEOTIDE SEQUENCE [LARGE SCALE GENOMIC DNA]</scope>
    <source>
        <strain evidence="4 5">CC-CFT640</strain>
    </source>
</reference>
<keyword evidence="5" id="KW-1185">Reference proteome</keyword>
<comment type="similarity">
    <text evidence="1 2">Belongs to the short-chain dehydrogenases/reductases (SDR) family.</text>
</comment>
<protein>
    <submittedName>
        <fullName evidence="4">SDR family oxidoreductase</fullName>
    </submittedName>
</protein>
<dbReference type="PANTHER" id="PTHR42760:SF96">
    <property type="entry name" value="3-OXOACYL-[ACYL-CARRIER-PROTEIN] REDUCTASE FABG"/>
    <property type="match status" value="1"/>
</dbReference>
<name>A0A5C8P821_9HYPH</name>
<dbReference type="GO" id="GO:0030497">
    <property type="term" value="P:fatty acid elongation"/>
    <property type="evidence" value="ECO:0007669"/>
    <property type="project" value="TreeGrafter"/>
</dbReference>
<dbReference type="Gene3D" id="3.40.50.720">
    <property type="entry name" value="NAD(P)-binding Rossmann-like Domain"/>
    <property type="match status" value="1"/>
</dbReference>
<evidence type="ECO:0000256" key="2">
    <source>
        <dbReference type="RuleBase" id="RU000363"/>
    </source>
</evidence>
<dbReference type="Pfam" id="PF00106">
    <property type="entry name" value="adh_short"/>
    <property type="match status" value="1"/>
</dbReference>
<accession>A0A5C8P821</accession>
<dbReference type="GO" id="GO:0016616">
    <property type="term" value="F:oxidoreductase activity, acting on the CH-OH group of donors, NAD or NADP as acceptor"/>
    <property type="evidence" value="ECO:0007669"/>
    <property type="project" value="UniProtKB-ARBA"/>
</dbReference>
<evidence type="ECO:0000313" key="4">
    <source>
        <dbReference type="EMBL" id="TXL69598.1"/>
    </source>
</evidence>
<organism evidence="4 5">
    <name type="scientific">Vineibacter terrae</name>
    <dbReference type="NCBI Taxonomy" id="2586908"/>
    <lineage>
        <taxon>Bacteria</taxon>
        <taxon>Pseudomonadati</taxon>
        <taxon>Pseudomonadota</taxon>
        <taxon>Alphaproteobacteria</taxon>
        <taxon>Hyphomicrobiales</taxon>
        <taxon>Vineibacter</taxon>
    </lineage>
</organism>
<dbReference type="RefSeq" id="WP_147852310.1">
    <property type="nucleotide sequence ID" value="NZ_VDUZ01000077.1"/>
</dbReference>
<gene>
    <name evidence="4" type="ORF">FHP25_38375</name>
</gene>
<evidence type="ECO:0000256" key="1">
    <source>
        <dbReference type="ARBA" id="ARBA00006484"/>
    </source>
</evidence>
<dbReference type="InterPro" id="IPR036291">
    <property type="entry name" value="NAD(P)-bd_dom_sf"/>
</dbReference>
<comment type="caution">
    <text evidence="4">The sequence shown here is derived from an EMBL/GenBank/DDBJ whole genome shotgun (WGS) entry which is preliminary data.</text>
</comment>
<evidence type="ECO:0000259" key="3">
    <source>
        <dbReference type="SMART" id="SM00822"/>
    </source>
</evidence>
<dbReference type="SMART" id="SM00822">
    <property type="entry name" value="PKS_KR"/>
    <property type="match status" value="1"/>
</dbReference>
<dbReference type="Proteomes" id="UP000321638">
    <property type="component" value="Unassembled WGS sequence"/>
</dbReference>
<proteinExistence type="inferred from homology"/>
<dbReference type="FunFam" id="3.40.50.720:FF:000084">
    <property type="entry name" value="Short-chain dehydrogenase reductase"/>
    <property type="match status" value="1"/>
</dbReference>